<dbReference type="KEGG" id="blr:BRLA_c022250"/>
<dbReference type="AlphaFoldDB" id="A0A075R4Z0"/>
<accession>A0A075R4Z0</accession>
<organism evidence="1 2">
    <name type="scientific">Brevibacillus laterosporus LMG 15441</name>
    <dbReference type="NCBI Taxonomy" id="1042163"/>
    <lineage>
        <taxon>Bacteria</taxon>
        <taxon>Bacillati</taxon>
        <taxon>Bacillota</taxon>
        <taxon>Bacilli</taxon>
        <taxon>Bacillales</taxon>
        <taxon>Paenibacillaceae</taxon>
        <taxon>Brevibacillus</taxon>
    </lineage>
</organism>
<sequence>MEKPMITVVFIINQLLQRSILDTPRYNKMRMIIHSHKLLRPVLFWRVSFFFQIYLADSQNLLLQTSKRKTRNRRGEQPYLFLLMV</sequence>
<reference evidence="1 2" key="1">
    <citation type="journal article" date="2011" name="J. Bacteriol.">
        <title>Genome sequence of Brevibacillus laterosporus LMG 15441, a pathogen of invertebrates.</title>
        <authorList>
            <person name="Djukic M."/>
            <person name="Poehlein A."/>
            <person name="Thurmer A."/>
            <person name="Daniel R."/>
        </authorList>
    </citation>
    <scope>NUCLEOTIDE SEQUENCE [LARGE SCALE GENOMIC DNA]</scope>
    <source>
        <strain evidence="1 2">LMG 15441</strain>
    </source>
</reference>
<dbReference type="STRING" id="1042163.BRLA_c022250"/>
<dbReference type="EMBL" id="CP007806">
    <property type="protein sequence ID" value="AIG26546.1"/>
    <property type="molecule type" value="Genomic_DNA"/>
</dbReference>
<evidence type="ECO:0000313" key="1">
    <source>
        <dbReference type="EMBL" id="AIG26546.1"/>
    </source>
</evidence>
<proteinExistence type="predicted"/>
<protein>
    <submittedName>
        <fullName evidence="1">Uncharacterized protein</fullName>
    </submittedName>
</protein>
<gene>
    <name evidence="1" type="ORF">BRLA_c022250</name>
</gene>
<dbReference type="Proteomes" id="UP000005850">
    <property type="component" value="Chromosome"/>
</dbReference>
<keyword evidence="2" id="KW-1185">Reference proteome</keyword>
<evidence type="ECO:0000313" key="2">
    <source>
        <dbReference type="Proteomes" id="UP000005850"/>
    </source>
</evidence>
<name>A0A075R4Z0_BRELA</name>
<dbReference type="HOGENOM" id="CLU_2506226_0_0_9"/>